<organism evidence="5 6">
    <name type="scientific">Funneliformis caledonium</name>
    <dbReference type="NCBI Taxonomy" id="1117310"/>
    <lineage>
        <taxon>Eukaryota</taxon>
        <taxon>Fungi</taxon>
        <taxon>Fungi incertae sedis</taxon>
        <taxon>Mucoromycota</taxon>
        <taxon>Glomeromycotina</taxon>
        <taxon>Glomeromycetes</taxon>
        <taxon>Glomerales</taxon>
        <taxon>Glomeraceae</taxon>
        <taxon>Funneliformis</taxon>
    </lineage>
</organism>
<dbReference type="AlphaFoldDB" id="A0A9N9C7K4"/>
<keyword evidence="3" id="KW-0809">Transit peptide</keyword>
<protein>
    <submittedName>
        <fullName evidence="5">11747_t:CDS:1</fullName>
    </submittedName>
</protein>
<dbReference type="PANTHER" id="PTHR13126">
    <property type="entry name" value="CHAPERONE ATP11"/>
    <property type="match status" value="1"/>
</dbReference>
<dbReference type="EMBL" id="CAJVPQ010002355">
    <property type="protein sequence ID" value="CAG8594076.1"/>
    <property type="molecule type" value="Genomic_DNA"/>
</dbReference>
<evidence type="ECO:0000313" key="5">
    <source>
        <dbReference type="EMBL" id="CAG8594076.1"/>
    </source>
</evidence>
<dbReference type="GO" id="GO:0033615">
    <property type="term" value="P:mitochondrial proton-transporting ATP synthase complex assembly"/>
    <property type="evidence" value="ECO:0007669"/>
    <property type="project" value="TreeGrafter"/>
</dbReference>
<comment type="caution">
    <text evidence="5">The sequence shown here is derived from an EMBL/GenBank/DDBJ whole genome shotgun (WGS) entry which is preliminary data.</text>
</comment>
<comment type="similarity">
    <text evidence="2">Belongs to the ATP11 family.</text>
</comment>
<dbReference type="PANTHER" id="PTHR13126:SF0">
    <property type="entry name" value="ATP SYNTHASE MITOCHONDRIAL F1 COMPLEX ASSEMBLY FACTOR 1"/>
    <property type="match status" value="1"/>
</dbReference>
<keyword evidence="6" id="KW-1185">Reference proteome</keyword>
<dbReference type="Pfam" id="PF06644">
    <property type="entry name" value="ATP11"/>
    <property type="match status" value="1"/>
</dbReference>
<sequence>MSFRNFPFTLSSLFIRKYEQNVFPTKIRPLIQTRFAKVTSVRLQFTSKETINSKYMERYYNKLKIKAKKEGFTSVEEMKAEKLKSVQKDLSNESIFTRKKISSNDNKTNVSQKINNAEVSMSLPPHIKPLDKILNMDKIKDQDSEMIEKLWIEYHSKKNCLSAVIPADIYRTLFKRGQQYPLFVVPLPQEQGFEFYVLQFQFHQCFFTSLLEYKTHGTESKYHMVLTHFPDLIDSKGIVLMYGEIVEPDLLTLKTAQYLTYAMQRFYVSGTKEELDLVEKFHKYPDKFEYNDLIKIL</sequence>
<evidence type="ECO:0000256" key="1">
    <source>
        <dbReference type="ARBA" id="ARBA00004173"/>
    </source>
</evidence>
<comment type="subcellular location">
    <subcellularLocation>
        <location evidence="1">Mitochondrion</location>
    </subcellularLocation>
</comment>
<name>A0A9N9C7K4_9GLOM</name>
<evidence type="ECO:0000256" key="3">
    <source>
        <dbReference type="ARBA" id="ARBA00022946"/>
    </source>
</evidence>
<proteinExistence type="inferred from homology"/>
<gene>
    <name evidence="5" type="ORF">FCALED_LOCUS8249</name>
</gene>
<evidence type="ECO:0000313" key="6">
    <source>
        <dbReference type="Proteomes" id="UP000789570"/>
    </source>
</evidence>
<reference evidence="5" key="1">
    <citation type="submission" date="2021-06" db="EMBL/GenBank/DDBJ databases">
        <authorList>
            <person name="Kallberg Y."/>
            <person name="Tangrot J."/>
            <person name="Rosling A."/>
        </authorList>
    </citation>
    <scope>NUCLEOTIDE SEQUENCE</scope>
    <source>
        <strain evidence="5">UK204</strain>
    </source>
</reference>
<evidence type="ECO:0000256" key="2">
    <source>
        <dbReference type="ARBA" id="ARBA00009116"/>
    </source>
</evidence>
<keyword evidence="4" id="KW-0496">Mitochondrion</keyword>
<dbReference type="InterPro" id="IPR010591">
    <property type="entry name" value="ATP11"/>
</dbReference>
<dbReference type="OrthoDB" id="16535at2759"/>
<dbReference type="GO" id="GO:0005739">
    <property type="term" value="C:mitochondrion"/>
    <property type="evidence" value="ECO:0007669"/>
    <property type="project" value="UniProtKB-SubCell"/>
</dbReference>
<evidence type="ECO:0000256" key="4">
    <source>
        <dbReference type="ARBA" id="ARBA00023128"/>
    </source>
</evidence>
<dbReference type="Proteomes" id="UP000789570">
    <property type="component" value="Unassembled WGS sequence"/>
</dbReference>
<accession>A0A9N9C7K4</accession>